<sequence>MDFPLFHLSAIYDLNNLIDMMDMMDLKEDFPKYKYKIPSKKHKLIKPQVYVIRLFTIIGSASRSTINIIEIAFSFCREIFILMI</sequence>
<dbReference type="RefSeq" id="XP_020049332.1">
    <property type="nucleotide sequence ID" value="XM_020188955.1"/>
</dbReference>
<evidence type="ECO:0000313" key="1">
    <source>
        <dbReference type="EMBL" id="ODV63025.1"/>
    </source>
</evidence>
<dbReference type="Proteomes" id="UP000095038">
    <property type="component" value="Unassembled WGS sequence"/>
</dbReference>
<gene>
    <name evidence="1" type="ORF">ASCRUDRAFT_126627</name>
</gene>
<dbReference type="GeneID" id="30962591"/>
<proteinExistence type="predicted"/>
<dbReference type="EMBL" id="KV454476">
    <property type="protein sequence ID" value="ODV63025.1"/>
    <property type="molecule type" value="Genomic_DNA"/>
</dbReference>
<organism evidence="1 2">
    <name type="scientific">Ascoidea rubescens DSM 1968</name>
    <dbReference type="NCBI Taxonomy" id="1344418"/>
    <lineage>
        <taxon>Eukaryota</taxon>
        <taxon>Fungi</taxon>
        <taxon>Dikarya</taxon>
        <taxon>Ascomycota</taxon>
        <taxon>Saccharomycotina</taxon>
        <taxon>Saccharomycetes</taxon>
        <taxon>Ascoideaceae</taxon>
        <taxon>Ascoidea</taxon>
    </lineage>
</organism>
<evidence type="ECO:0000313" key="2">
    <source>
        <dbReference type="Proteomes" id="UP000095038"/>
    </source>
</evidence>
<reference evidence="2" key="1">
    <citation type="submission" date="2016-05" db="EMBL/GenBank/DDBJ databases">
        <title>Comparative genomics of biotechnologically important yeasts.</title>
        <authorList>
            <consortium name="DOE Joint Genome Institute"/>
            <person name="Riley R."/>
            <person name="Haridas S."/>
            <person name="Wolfe K.H."/>
            <person name="Lopes M.R."/>
            <person name="Hittinger C.T."/>
            <person name="Goker M."/>
            <person name="Salamov A."/>
            <person name="Wisecaver J."/>
            <person name="Long T.M."/>
            <person name="Aerts A.L."/>
            <person name="Barry K."/>
            <person name="Choi C."/>
            <person name="Clum A."/>
            <person name="Coughlan A.Y."/>
            <person name="Deshpande S."/>
            <person name="Douglass A.P."/>
            <person name="Hanson S.J."/>
            <person name="Klenk H.-P."/>
            <person name="Labutti K."/>
            <person name="Lapidus A."/>
            <person name="Lindquist E."/>
            <person name="Lipzen A."/>
            <person name="Meier-Kolthoff J.P."/>
            <person name="Ohm R.A."/>
            <person name="Otillar R.P."/>
            <person name="Pangilinan J."/>
            <person name="Peng Y."/>
            <person name="Rokas A."/>
            <person name="Rosa C.A."/>
            <person name="Scheuner C."/>
            <person name="Sibirny A.A."/>
            <person name="Slot J.C."/>
            <person name="Stielow J.B."/>
            <person name="Sun H."/>
            <person name="Kurtzman C.P."/>
            <person name="Blackwell M."/>
            <person name="Grigoriev I.V."/>
            <person name="Jeffries T.W."/>
        </authorList>
    </citation>
    <scope>NUCLEOTIDE SEQUENCE [LARGE SCALE GENOMIC DNA]</scope>
    <source>
        <strain evidence="2">DSM 1968</strain>
    </source>
</reference>
<dbReference type="InParanoid" id="A0A1D2VN92"/>
<protein>
    <submittedName>
        <fullName evidence="1">Uncharacterized protein</fullName>
    </submittedName>
</protein>
<dbReference type="AlphaFoldDB" id="A0A1D2VN92"/>
<keyword evidence="2" id="KW-1185">Reference proteome</keyword>
<name>A0A1D2VN92_9ASCO</name>
<accession>A0A1D2VN92</accession>